<dbReference type="InterPro" id="IPR036259">
    <property type="entry name" value="MFS_trans_sf"/>
</dbReference>
<dbReference type="NCBIfam" id="TIGR00711">
    <property type="entry name" value="efflux_EmrB"/>
    <property type="match status" value="1"/>
</dbReference>
<feature type="transmembrane region" description="Helical" evidence="7">
    <location>
        <begin position="172"/>
        <end position="192"/>
    </location>
</feature>
<evidence type="ECO:0000256" key="1">
    <source>
        <dbReference type="ARBA" id="ARBA00004651"/>
    </source>
</evidence>
<keyword evidence="10" id="KW-1185">Reference proteome</keyword>
<evidence type="ECO:0000256" key="6">
    <source>
        <dbReference type="ARBA" id="ARBA00023136"/>
    </source>
</evidence>
<keyword evidence="5 7" id="KW-1133">Transmembrane helix</keyword>
<feature type="transmembrane region" description="Helical" evidence="7">
    <location>
        <begin position="204"/>
        <end position="222"/>
    </location>
</feature>
<evidence type="ECO:0000256" key="7">
    <source>
        <dbReference type="SAM" id="Phobius"/>
    </source>
</evidence>
<dbReference type="EMBL" id="JAUTXY010000018">
    <property type="protein sequence ID" value="MEE2061489.1"/>
    <property type="molecule type" value="Genomic_DNA"/>
</dbReference>
<protein>
    <submittedName>
        <fullName evidence="9">DHA2 family efflux MFS transporter permease subunit</fullName>
    </submittedName>
</protein>
<dbReference type="PANTHER" id="PTHR23501">
    <property type="entry name" value="MAJOR FACILITATOR SUPERFAMILY"/>
    <property type="match status" value="1"/>
</dbReference>
<reference evidence="9 10" key="1">
    <citation type="submission" date="2023-07" db="EMBL/GenBank/DDBJ databases">
        <authorList>
            <person name="Girao M."/>
            <person name="Carvalho M.F."/>
        </authorList>
    </citation>
    <scope>NUCLEOTIDE SEQUENCE [LARGE SCALE GENOMIC DNA]</scope>
    <source>
        <strain evidence="9 10">YIM65754</strain>
    </source>
</reference>
<feature type="transmembrane region" description="Helical" evidence="7">
    <location>
        <begin position="147"/>
        <end position="166"/>
    </location>
</feature>
<evidence type="ECO:0000259" key="8">
    <source>
        <dbReference type="PROSITE" id="PS50850"/>
    </source>
</evidence>
<comment type="subcellular location">
    <subcellularLocation>
        <location evidence="1">Cell membrane</location>
        <topology evidence="1">Multi-pass membrane protein</topology>
    </subcellularLocation>
</comment>
<dbReference type="InterPro" id="IPR004638">
    <property type="entry name" value="EmrB-like"/>
</dbReference>
<feature type="transmembrane region" description="Helical" evidence="7">
    <location>
        <begin position="21"/>
        <end position="45"/>
    </location>
</feature>
<evidence type="ECO:0000256" key="5">
    <source>
        <dbReference type="ARBA" id="ARBA00022989"/>
    </source>
</evidence>
<dbReference type="InterPro" id="IPR011701">
    <property type="entry name" value="MFS"/>
</dbReference>
<dbReference type="SUPFAM" id="SSF103473">
    <property type="entry name" value="MFS general substrate transporter"/>
    <property type="match status" value="1"/>
</dbReference>
<evidence type="ECO:0000256" key="3">
    <source>
        <dbReference type="ARBA" id="ARBA00022475"/>
    </source>
</evidence>
<dbReference type="RefSeq" id="WP_330136646.1">
    <property type="nucleotide sequence ID" value="NZ_JAUTXY010000018.1"/>
</dbReference>
<evidence type="ECO:0000256" key="4">
    <source>
        <dbReference type="ARBA" id="ARBA00022692"/>
    </source>
</evidence>
<keyword evidence="4 7" id="KW-0812">Transmembrane</keyword>
<feature type="transmembrane region" description="Helical" evidence="7">
    <location>
        <begin position="228"/>
        <end position="246"/>
    </location>
</feature>
<accession>A0ABU7LIW0</accession>
<sequence length="474" mass="50212">MTAVIGRAGQRAAVRPMTVTLVVVLNMLMVVLDTTIVHIAIGTLAREFHATMTDIQWVTTGYVLGLVTIIPITAWAVGRFGTKRLYLTAIILFVLGSVLCACAWDVWSLVVFRVVQGLGGGMLMPVGMTIVLRAAGEGENGRLMSMLGIPPLIGPLIGPVLGGLLIDAASWRWIFLINVPVGLVGVLLAARLLPTDPNRTRRSLDWIGLALLSCGLAVLVFGLTGGGIMFAALGGLLGAGFVVRSLTTDEPLIELRLFRRRRLAASALTLTFAAAAYFGSMVLLPLYYQMVRGEDAHTTGLLSVPQVVATGLTMQVATRLVDRVPPGRVVALGTIIAPTGVLLFAVLVSADTPYWQLMAAMSVMGVGIGMTLMPATAAGTRGLTHDEVPSASTGLMIIQQVAVALGTAVFSAGLARSVTERLPEVQDLEQAFLLPESSLTLLADAFRSTYLWVAVILAAALLPALFLPRRRIEV</sequence>
<gene>
    <name evidence="9" type="ORF">Q7514_28585</name>
</gene>
<evidence type="ECO:0000313" key="9">
    <source>
        <dbReference type="EMBL" id="MEE2061489.1"/>
    </source>
</evidence>
<evidence type="ECO:0000256" key="2">
    <source>
        <dbReference type="ARBA" id="ARBA00022448"/>
    </source>
</evidence>
<feature type="transmembrane region" description="Helical" evidence="7">
    <location>
        <begin position="85"/>
        <end position="107"/>
    </location>
</feature>
<dbReference type="PANTHER" id="PTHR23501:SF1">
    <property type="entry name" value="TRANSPORT PROTEIN HSRA-RELATED"/>
    <property type="match status" value="1"/>
</dbReference>
<comment type="caution">
    <text evidence="9">The sequence shown here is derived from an EMBL/GenBank/DDBJ whole genome shotgun (WGS) entry which is preliminary data.</text>
</comment>
<feature type="transmembrane region" description="Helical" evidence="7">
    <location>
        <begin position="354"/>
        <end position="373"/>
    </location>
</feature>
<name>A0ABU7LIW0_9NOCA</name>
<organism evidence="9 10">
    <name type="scientific">Rhodococcus artemisiae</name>
    <dbReference type="NCBI Taxonomy" id="714159"/>
    <lineage>
        <taxon>Bacteria</taxon>
        <taxon>Bacillati</taxon>
        <taxon>Actinomycetota</taxon>
        <taxon>Actinomycetes</taxon>
        <taxon>Mycobacteriales</taxon>
        <taxon>Nocardiaceae</taxon>
        <taxon>Rhodococcus</taxon>
    </lineage>
</organism>
<dbReference type="InterPro" id="IPR020846">
    <property type="entry name" value="MFS_dom"/>
</dbReference>
<feature type="transmembrane region" description="Helical" evidence="7">
    <location>
        <begin position="113"/>
        <end position="135"/>
    </location>
</feature>
<feature type="transmembrane region" description="Helical" evidence="7">
    <location>
        <begin position="329"/>
        <end position="348"/>
    </location>
</feature>
<keyword evidence="2" id="KW-0813">Transport</keyword>
<dbReference type="Gene3D" id="1.20.1720.10">
    <property type="entry name" value="Multidrug resistance protein D"/>
    <property type="match status" value="1"/>
</dbReference>
<dbReference type="Proteomes" id="UP001336020">
    <property type="component" value="Unassembled WGS sequence"/>
</dbReference>
<evidence type="ECO:0000313" key="10">
    <source>
        <dbReference type="Proteomes" id="UP001336020"/>
    </source>
</evidence>
<feature type="domain" description="Major facilitator superfamily (MFS) profile" evidence="8">
    <location>
        <begin position="19"/>
        <end position="471"/>
    </location>
</feature>
<feature type="transmembrane region" description="Helical" evidence="7">
    <location>
        <begin position="57"/>
        <end position="78"/>
    </location>
</feature>
<dbReference type="Gene3D" id="1.20.1250.20">
    <property type="entry name" value="MFS general substrate transporter like domains"/>
    <property type="match status" value="1"/>
</dbReference>
<keyword evidence="3" id="KW-1003">Cell membrane</keyword>
<dbReference type="Pfam" id="PF07690">
    <property type="entry name" value="MFS_1"/>
    <property type="match status" value="1"/>
</dbReference>
<feature type="transmembrane region" description="Helical" evidence="7">
    <location>
        <begin position="267"/>
        <end position="288"/>
    </location>
</feature>
<proteinExistence type="predicted"/>
<feature type="transmembrane region" description="Helical" evidence="7">
    <location>
        <begin position="449"/>
        <end position="467"/>
    </location>
</feature>
<dbReference type="PROSITE" id="PS50850">
    <property type="entry name" value="MFS"/>
    <property type="match status" value="1"/>
</dbReference>
<keyword evidence="6 7" id="KW-0472">Membrane</keyword>